<dbReference type="PROSITE" id="PS00131">
    <property type="entry name" value="CARBOXYPEPT_SER_SER"/>
    <property type="match status" value="1"/>
</dbReference>
<evidence type="ECO:0000256" key="2">
    <source>
        <dbReference type="RuleBase" id="RU361156"/>
    </source>
</evidence>
<dbReference type="EMBL" id="JAKKPZ010000271">
    <property type="protein sequence ID" value="KAI1697359.1"/>
    <property type="molecule type" value="Genomic_DNA"/>
</dbReference>
<keyword evidence="2 3" id="KW-0121">Carboxypeptidase</keyword>
<name>A0AAD4MJP7_9BILA</name>
<dbReference type="FunFam" id="3.40.50.1820:FF:000222">
    <property type="entry name" value="Carboxypeptidase"/>
    <property type="match status" value="2"/>
</dbReference>
<dbReference type="PANTHER" id="PTHR11802:SF480">
    <property type="entry name" value="CARBOXYPEPTIDASE"/>
    <property type="match status" value="1"/>
</dbReference>
<dbReference type="GO" id="GO:0006508">
    <property type="term" value="P:proteolysis"/>
    <property type="evidence" value="ECO:0007669"/>
    <property type="project" value="UniProtKB-KW"/>
</dbReference>
<sequence>MLSRRILLYFALLVIAFPAILSQSAKENDRIRNLPGLNFKYAAKQYSGYFKLPSQNNLHYWLLESQGNASTDPLIYWMCGGPGCSGMYSIFTEWGPFFPNPDGKTLFENIFAWNKVANILVFDNPRGVGYSYNDLNSTNLPFNDDSATTDNADGLKQFLVRYPEYSGRDFYLMGHSYGGLWTVALTKRILPMIMAQPKELNLNLLGLAVGNAFLSLNHLANSYVNMAMYRGVIGIEDMNFLNDNCCPDNAPVQNCNFSDYLTHDSQLNFRAKTYSDPVKQQCANLILGIANGQFTTGIPGYFKFYVDLDCYVPYDELGTSRKDLLKDARYREAMDLLKGEQTPILDEHKLFVDQGSLVNRKSTDQFGGKLCYVEGASEAYLNRSDVRRALHIPHVLDSKNFLLCEYIPATRNYTSQYFENAEIFQWMFNTGYPLKVLVYNGDADGICNHLSAATFVHSLGMEQLLDGKRVDWKYHKENYVPTTLGFVEKFRKGNVTLDLLTLIGGAHIVPRNLPGPGLQMIANFLSENRNYSQALPFDPAAQKAEVKNPVPPTKVSKSDHDKIWDLPGLTFDYKFDQYSGYLSGNATGNYLFYWLLEPQNNRKKAPVVLWLSGGPGCSGLGSLISEHGPFRVNPDGSTLWENVFSWNKAAYVIYLDSPRGTGFSYQNMTENPSQEWSDDLTPKDTLVALKQLYEAYDFLAGRDLYISGESYGGVYVPTLVSHIIKELEKESNGIYAGLGVNLKGMAIGNGVFSAKWSGASLYDYLYFHGLIQKSEWDEIRKCCDPPNEVYCNIPSTANCPALANNSLNGFTANPAVYLWGSALFRIDFYNLYQHCYEMDRIPNGLFDQGTSNSHALPYSSTKNLGLDEQINFNYASNDASFTFPCYALPYKANAYFNRECVREALHVPEYVQQWSFCNQTINSRYDPSYFIGIKDMKTVFSEILNSSYVRETMNEAFHILLYNGDADFLGSFLSAELFVKDLVASSGSGRRTSNKQPWYYKSTSDTTGLYNGIPAGGFLKTYDFGHSSNDSFAQLDLLTVKGAGHFAPLDRPGPSLQMLYNFVNDIRDYSTKHPYSVKPKPLKEQYKDA</sequence>
<dbReference type="GO" id="GO:0004185">
    <property type="term" value="F:serine-type carboxypeptidase activity"/>
    <property type="evidence" value="ECO:0007669"/>
    <property type="project" value="UniProtKB-UniRule"/>
</dbReference>
<comment type="similarity">
    <text evidence="1 2">Belongs to the peptidase S10 family.</text>
</comment>
<gene>
    <name evidence="3" type="ORF">DdX_18532</name>
</gene>
<proteinExistence type="inferred from homology"/>
<evidence type="ECO:0000313" key="4">
    <source>
        <dbReference type="Proteomes" id="UP001201812"/>
    </source>
</evidence>
<accession>A0AAD4MJP7</accession>
<organism evidence="3 4">
    <name type="scientific">Ditylenchus destructor</name>
    <dbReference type="NCBI Taxonomy" id="166010"/>
    <lineage>
        <taxon>Eukaryota</taxon>
        <taxon>Metazoa</taxon>
        <taxon>Ecdysozoa</taxon>
        <taxon>Nematoda</taxon>
        <taxon>Chromadorea</taxon>
        <taxon>Rhabditida</taxon>
        <taxon>Tylenchina</taxon>
        <taxon>Tylenchomorpha</taxon>
        <taxon>Sphaerularioidea</taxon>
        <taxon>Anguinidae</taxon>
        <taxon>Anguininae</taxon>
        <taxon>Ditylenchus</taxon>
    </lineage>
</organism>
<dbReference type="Gene3D" id="3.40.50.1820">
    <property type="entry name" value="alpha/beta hydrolase"/>
    <property type="match status" value="3"/>
</dbReference>
<evidence type="ECO:0000313" key="3">
    <source>
        <dbReference type="EMBL" id="KAI1697359.1"/>
    </source>
</evidence>
<dbReference type="AlphaFoldDB" id="A0AAD4MJP7"/>
<evidence type="ECO:0000256" key="1">
    <source>
        <dbReference type="ARBA" id="ARBA00009431"/>
    </source>
</evidence>
<keyword evidence="2" id="KW-0732">Signal</keyword>
<dbReference type="InterPro" id="IPR029058">
    <property type="entry name" value="AB_hydrolase_fold"/>
</dbReference>
<dbReference type="InterPro" id="IPR033124">
    <property type="entry name" value="Ser_caboxypep_his_AS"/>
</dbReference>
<dbReference type="SUPFAM" id="SSF53474">
    <property type="entry name" value="alpha/beta-Hydrolases"/>
    <property type="match status" value="2"/>
</dbReference>
<reference evidence="3" key="1">
    <citation type="submission" date="2022-01" db="EMBL/GenBank/DDBJ databases">
        <title>Genome Sequence Resource for Two Populations of Ditylenchus destructor, the Migratory Endoparasitic Phytonematode.</title>
        <authorList>
            <person name="Zhang H."/>
            <person name="Lin R."/>
            <person name="Xie B."/>
        </authorList>
    </citation>
    <scope>NUCLEOTIDE SEQUENCE</scope>
    <source>
        <strain evidence="3">BazhouSP</strain>
    </source>
</reference>
<keyword evidence="2" id="KW-0378">Hydrolase</keyword>
<dbReference type="PRINTS" id="PR00724">
    <property type="entry name" value="CRBOXYPTASEC"/>
</dbReference>
<keyword evidence="2" id="KW-0645">Protease</keyword>
<feature type="signal peptide" evidence="2">
    <location>
        <begin position="1"/>
        <end position="22"/>
    </location>
</feature>
<dbReference type="PANTHER" id="PTHR11802">
    <property type="entry name" value="SERINE PROTEASE FAMILY S10 SERINE CARBOXYPEPTIDASE"/>
    <property type="match status" value="1"/>
</dbReference>
<keyword evidence="4" id="KW-1185">Reference proteome</keyword>
<dbReference type="InterPro" id="IPR018202">
    <property type="entry name" value="Ser_caboxypep_ser_AS"/>
</dbReference>
<protein>
    <recommendedName>
        <fullName evidence="2">Carboxypeptidase</fullName>
        <ecNumber evidence="2">3.4.16.-</ecNumber>
    </recommendedName>
</protein>
<dbReference type="EC" id="3.4.16.-" evidence="2"/>
<comment type="caution">
    <text evidence="3">The sequence shown here is derived from an EMBL/GenBank/DDBJ whole genome shotgun (WGS) entry which is preliminary data.</text>
</comment>
<dbReference type="Pfam" id="PF00450">
    <property type="entry name" value="Peptidase_S10"/>
    <property type="match status" value="2"/>
</dbReference>
<dbReference type="Proteomes" id="UP001201812">
    <property type="component" value="Unassembled WGS sequence"/>
</dbReference>
<dbReference type="PROSITE" id="PS00560">
    <property type="entry name" value="CARBOXYPEPT_SER_HIS"/>
    <property type="match status" value="1"/>
</dbReference>
<feature type="chain" id="PRO_5041769361" description="Carboxypeptidase" evidence="2">
    <location>
        <begin position="23"/>
        <end position="1089"/>
    </location>
</feature>
<dbReference type="InterPro" id="IPR001563">
    <property type="entry name" value="Peptidase_S10"/>
</dbReference>